<evidence type="ECO:0000313" key="3">
    <source>
        <dbReference type="Proteomes" id="UP000036403"/>
    </source>
</evidence>
<gene>
    <name evidence="2" type="ORF">RF55_20292</name>
</gene>
<dbReference type="PaxDb" id="67767-A0A0J7JZ33"/>
<sequence>MAESKRKLDFEAGQDNWETFVERLELYFLANEITDELKRRAILLTKVSTSTYILIRDLCAPSKPKDKTFEELKVLIKQHLSPEPSETMERYKFHKASKQHQNQ</sequence>
<comment type="caution">
    <text evidence="2">The sequence shown here is derived from an EMBL/GenBank/DDBJ whole genome shotgun (WGS) entry which is preliminary data.</text>
</comment>
<reference evidence="2 3" key="1">
    <citation type="submission" date="2015-04" db="EMBL/GenBank/DDBJ databases">
        <title>Lasius niger genome sequencing.</title>
        <authorList>
            <person name="Konorov E.A."/>
            <person name="Nikitin M.A."/>
            <person name="Kirill M.V."/>
            <person name="Chang P."/>
        </authorList>
    </citation>
    <scope>NUCLEOTIDE SEQUENCE [LARGE SCALE GENOMIC DNA]</scope>
    <source>
        <tissue evidence="2">Whole</tissue>
    </source>
</reference>
<dbReference type="EMBL" id="LBMM01020195">
    <property type="protein sequence ID" value="KMQ83342.1"/>
    <property type="molecule type" value="Genomic_DNA"/>
</dbReference>
<accession>A0A0J7JZ33</accession>
<evidence type="ECO:0000256" key="1">
    <source>
        <dbReference type="SAM" id="MobiDB-lite"/>
    </source>
</evidence>
<keyword evidence="3" id="KW-1185">Reference proteome</keyword>
<dbReference type="STRING" id="67767.A0A0J7JZ33"/>
<dbReference type="Proteomes" id="UP000036403">
    <property type="component" value="Unassembled WGS sequence"/>
</dbReference>
<evidence type="ECO:0000313" key="2">
    <source>
        <dbReference type="EMBL" id="KMQ83342.1"/>
    </source>
</evidence>
<feature type="compositionally biased region" description="Basic residues" evidence="1">
    <location>
        <begin position="92"/>
        <end position="103"/>
    </location>
</feature>
<proteinExistence type="predicted"/>
<protein>
    <submittedName>
        <fullName evidence="2">Enzymatic poly</fullName>
    </submittedName>
</protein>
<dbReference type="AlphaFoldDB" id="A0A0J7JZ33"/>
<feature type="region of interest" description="Disordered" evidence="1">
    <location>
        <begin position="83"/>
        <end position="103"/>
    </location>
</feature>
<name>A0A0J7JZ33_LASNI</name>
<organism evidence="2 3">
    <name type="scientific">Lasius niger</name>
    <name type="common">Black garden ant</name>
    <dbReference type="NCBI Taxonomy" id="67767"/>
    <lineage>
        <taxon>Eukaryota</taxon>
        <taxon>Metazoa</taxon>
        <taxon>Ecdysozoa</taxon>
        <taxon>Arthropoda</taxon>
        <taxon>Hexapoda</taxon>
        <taxon>Insecta</taxon>
        <taxon>Pterygota</taxon>
        <taxon>Neoptera</taxon>
        <taxon>Endopterygota</taxon>
        <taxon>Hymenoptera</taxon>
        <taxon>Apocrita</taxon>
        <taxon>Aculeata</taxon>
        <taxon>Formicoidea</taxon>
        <taxon>Formicidae</taxon>
        <taxon>Formicinae</taxon>
        <taxon>Lasius</taxon>
        <taxon>Lasius</taxon>
    </lineage>
</organism>
<dbReference type="OrthoDB" id="7695095at2759"/>